<keyword evidence="4" id="KW-1185">Reference proteome</keyword>
<feature type="region of interest" description="Disordered" evidence="1">
    <location>
        <begin position="1"/>
        <end position="23"/>
    </location>
</feature>
<gene>
    <name evidence="3" type="ORF">C6W88_08665</name>
</gene>
<dbReference type="EMBL" id="PXNS01000004">
    <property type="protein sequence ID" value="PTL95386.1"/>
    <property type="molecule type" value="Genomic_DNA"/>
</dbReference>
<proteinExistence type="predicted"/>
<comment type="caution">
    <text evidence="3">The sequence shown here is derived from an EMBL/GenBank/DDBJ whole genome shotgun (WGS) entry which is preliminary data.</text>
</comment>
<evidence type="ECO:0000313" key="4">
    <source>
        <dbReference type="Proteomes" id="UP000241895"/>
    </source>
</evidence>
<dbReference type="InterPro" id="IPR025392">
    <property type="entry name" value="DUF4124"/>
</dbReference>
<accession>A0ABX5J242</accession>
<dbReference type="Proteomes" id="UP000241895">
    <property type="component" value="Unassembled WGS sequence"/>
</dbReference>
<evidence type="ECO:0000256" key="1">
    <source>
        <dbReference type="SAM" id="MobiDB-lite"/>
    </source>
</evidence>
<sequence length="217" mass="22170">MMQRWTRRAGRERGESAPSSPSRPSLMAIALLAASGLALPVAETVPASTIYRSVGPDGVVRYSDTPSVGARALAPPPLSSAPALDVAAPSRPTAPSVAGPDSDADVFQPHDVLAIASPADGSVLPTGAGGRLKVLAAISPPPATGDRLGLEVDGVLATSVTGIGPLWLTNLERGEHRLGLVVLAPSGEVRQRSADIVIHVQRASRLLPANPLRPAPP</sequence>
<organism evidence="3 4">
    <name type="scientific">Halomonas litopenaei</name>
    <dbReference type="NCBI Taxonomy" id="2109328"/>
    <lineage>
        <taxon>Bacteria</taxon>
        <taxon>Pseudomonadati</taxon>
        <taxon>Pseudomonadota</taxon>
        <taxon>Gammaproteobacteria</taxon>
        <taxon>Oceanospirillales</taxon>
        <taxon>Halomonadaceae</taxon>
        <taxon>Halomonas</taxon>
    </lineage>
</organism>
<dbReference type="Pfam" id="PF13511">
    <property type="entry name" value="DUF4124"/>
    <property type="match status" value="1"/>
</dbReference>
<name>A0ABX5J242_9GAMM</name>
<reference evidence="3 4" key="1">
    <citation type="submission" date="2018-03" db="EMBL/GenBank/DDBJ databases">
        <authorList>
            <person name="Zhou J."/>
            <person name="Li X."/>
            <person name="Xue M."/>
            <person name="Yin J."/>
        </authorList>
    </citation>
    <scope>NUCLEOTIDE SEQUENCE [LARGE SCALE GENOMIC DNA]</scope>
    <source>
        <strain evidence="3 4">SYSU ZJ2214</strain>
    </source>
</reference>
<protein>
    <recommendedName>
        <fullName evidence="2">DUF4124 domain-containing protein</fullName>
    </recommendedName>
</protein>
<evidence type="ECO:0000259" key="2">
    <source>
        <dbReference type="Pfam" id="PF13511"/>
    </source>
</evidence>
<feature type="domain" description="DUF4124" evidence="2">
    <location>
        <begin position="42"/>
        <end position="92"/>
    </location>
</feature>
<evidence type="ECO:0000313" key="3">
    <source>
        <dbReference type="EMBL" id="PTL95386.1"/>
    </source>
</evidence>